<sequence length="179" mass="20106">MNGDPVGFIDPLGLAGLGTNDCPKRNKRKGKSSNSKFEFDYDKEREIGIKRITDEFGGVIEGVANRSKTLNPKEIRFMQSTITNKTGQYTVLDNAKTFSENPSKIFELNPIRAWQDGKGNIWTLDHRRLGASRLADLDKIPVHWASKAEVYQDAWKLSKKVDGKSIVLKIGKGLKEIIQ</sequence>
<organism evidence="1 2">
    <name type="scientific">Brevibacillus laterosporus</name>
    <name type="common">Bacillus laterosporus</name>
    <dbReference type="NCBI Taxonomy" id="1465"/>
    <lineage>
        <taxon>Bacteria</taxon>
        <taxon>Bacillati</taxon>
        <taxon>Bacillota</taxon>
        <taxon>Bacilli</taxon>
        <taxon>Bacillales</taxon>
        <taxon>Paenibacillaceae</taxon>
        <taxon>Brevibacillus</taxon>
    </lineage>
</organism>
<accession>A0A518V7J7</accession>
<reference evidence="1 2" key="1">
    <citation type="submission" date="2018-11" db="EMBL/GenBank/DDBJ databases">
        <title>Phylogenetic determinants of toxin gene distribution in genomes of Brevibacillus laterosporus.</title>
        <authorList>
            <person name="Glare T.R."/>
            <person name="Durrant A."/>
            <person name="Berry C."/>
            <person name="Palma L."/>
            <person name="Ormskirk M."/>
            <person name="Cox M.O."/>
        </authorList>
    </citation>
    <scope>NUCLEOTIDE SEQUENCE [LARGE SCALE GENOMIC DNA]</scope>
    <source>
        <strain evidence="1 2">1821L</strain>
    </source>
</reference>
<dbReference type="EMBL" id="CP033464">
    <property type="protein sequence ID" value="QDX92981.1"/>
    <property type="molecule type" value="Genomic_DNA"/>
</dbReference>
<dbReference type="AlphaFoldDB" id="A0A518V7J7"/>
<dbReference type="Proteomes" id="UP000319432">
    <property type="component" value="Chromosome"/>
</dbReference>
<protein>
    <submittedName>
        <fullName evidence="1">Uncharacterized protein</fullName>
    </submittedName>
</protein>
<name>A0A518V7J7_BRELA</name>
<evidence type="ECO:0000313" key="2">
    <source>
        <dbReference type="Proteomes" id="UP000319432"/>
    </source>
</evidence>
<keyword evidence="2" id="KW-1185">Reference proteome</keyword>
<gene>
    <name evidence="1" type="ORF">EEL30_12100</name>
</gene>
<evidence type="ECO:0000313" key="1">
    <source>
        <dbReference type="EMBL" id="QDX92981.1"/>
    </source>
</evidence>
<proteinExistence type="predicted"/>